<feature type="region of interest" description="Disordered" evidence="7">
    <location>
        <begin position="600"/>
        <end position="628"/>
    </location>
</feature>
<evidence type="ECO:0000313" key="10">
    <source>
        <dbReference type="EMBL" id="OQS07280.1"/>
    </source>
</evidence>
<protein>
    <recommendedName>
        <fullName evidence="4">Ribosome biogenesis protein NOP53</fullName>
    </recommendedName>
</protein>
<evidence type="ECO:0000256" key="3">
    <source>
        <dbReference type="ARBA" id="ARBA00008838"/>
    </source>
</evidence>
<proteinExistence type="inferred from homology"/>
<keyword evidence="8" id="KW-1133">Transmembrane helix</keyword>
<keyword evidence="8 10" id="KW-0812">Transmembrane</keyword>
<dbReference type="PANTHER" id="PTHR14211">
    <property type="entry name" value="GLIOMA SUPPRESSOR CANDIDATE REGION GENE 2"/>
    <property type="match status" value="1"/>
</dbReference>
<dbReference type="GO" id="GO:0008097">
    <property type="term" value="F:5S rRNA binding"/>
    <property type="evidence" value="ECO:0007669"/>
    <property type="project" value="TreeGrafter"/>
</dbReference>
<dbReference type="InterPro" id="IPR012295">
    <property type="entry name" value="TBP_dom_sf"/>
</dbReference>
<dbReference type="Pfam" id="PF09066">
    <property type="entry name" value="B2-adapt-app_C"/>
    <property type="match status" value="1"/>
</dbReference>
<feature type="transmembrane region" description="Helical" evidence="8">
    <location>
        <begin position="465"/>
        <end position="484"/>
    </location>
</feature>
<feature type="region of interest" description="Disordered" evidence="7">
    <location>
        <begin position="81"/>
        <end position="101"/>
    </location>
</feature>
<dbReference type="GO" id="GO:0005730">
    <property type="term" value="C:nucleolus"/>
    <property type="evidence" value="ECO:0007669"/>
    <property type="project" value="UniProtKB-SubCell"/>
</dbReference>
<feature type="transmembrane region" description="Helical" evidence="8">
    <location>
        <begin position="540"/>
        <end position="560"/>
    </location>
</feature>
<feature type="compositionally biased region" description="Basic and acidic residues" evidence="7">
    <location>
        <begin position="616"/>
        <end position="626"/>
    </location>
</feature>
<comment type="caution">
    <text evidence="10">The sequence shown here is derived from an EMBL/GenBank/DDBJ whole genome shotgun (WGS) entry which is preliminary data.</text>
</comment>
<dbReference type="Pfam" id="PF07767">
    <property type="entry name" value="Nop53"/>
    <property type="match status" value="1"/>
</dbReference>
<dbReference type="GO" id="GO:0006364">
    <property type="term" value="P:rRNA processing"/>
    <property type="evidence" value="ECO:0007669"/>
    <property type="project" value="TreeGrafter"/>
</dbReference>
<feature type="transmembrane region" description="Helical" evidence="8">
    <location>
        <begin position="420"/>
        <end position="445"/>
    </location>
</feature>
<evidence type="ECO:0000256" key="7">
    <source>
        <dbReference type="SAM" id="MobiDB-lite"/>
    </source>
</evidence>
<feature type="domain" description="Beta-adaptin appendage C-terminal subdomain" evidence="9">
    <location>
        <begin position="643"/>
        <end position="749"/>
    </location>
</feature>
<feature type="compositionally biased region" description="Basic and acidic residues" evidence="7">
    <location>
        <begin position="218"/>
        <end position="235"/>
    </location>
</feature>
<accession>A0A1W0AB99</accession>
<dbReference type="STRING" id="74557.A0A1W0AB99"/>
<gene>
    <name evidence="10" type="ORF">THRCLA_00715</name>
</gene>
<keyword evidence="8" id="KW-0472">Membrane</keyword>
<reference evidence="10 11" key="1">
    <citation type="journal article" date="2014" name="Genome Biol. Evol.">
        <title>The secreted proteins of Achlya hypogyna and Thraustotheca clavata identify the ancestral oomycete secretome and reveal gene acquisitions by horizontal gene transfer.</title>
        <authorList>
            <person name="Misner I."/>
            <person name="Blouin N."/>
            <person name="Leonard G."/>
            <person name="Richards T.A."/>
            <person name="Lane C.E."/>
        </authorList>
    </citation>
    <scope>NUCLEOTIDE SEQUENCE [LARGE SCALE GENOMIC DNA]</scope>
    <source>
        <strain evidence="10 11">ATCC 34112</strain>
    </source>
</reference>
<feature type="compositionally biased region" description="Acidic residues" evidence="7">
    <location>
        <begin position="199"/>
        <end position="217"/>
    </location>
</feature>
<evidence type="ECO:0000256" key="1">
    <source>
        <dbReference type="ARBA" id="ARBA00004604"/>
    </source>
</evidence>
<organism evidence="10 11">
    <name type="scientific">Thraustotheca clavata</name>
    <dbReference type="NCBI Taxonomy" id="74557"/>
    <lineage>
        <taxon>Eukaryota</taxon>
        <taxon>Sar</taxon>
        <taxon>Stramenopiles</taxon>
        <taxon>Oomycota</taxon>
        <taxon>Saprolegniomycetes</taxon>
        <taxon>Saprolegniales</taxon>
        <taxon>Achlyaceae</taxon>
        <taxon>Thraustotheca</taxon>
    </lineage>
</organism>
<evidence type="ECO:0000259" key="9">
    <source>
        <dbReference type="Pfam" id="PF09066"/>
    </source>
</evidence>
<dbReference type="GO" id="GO:0000027">
    <property type="term" value="P:ribosomal large subunit assembly"/>
    <property type="evidence" value="ECO:0007669"/>
    <property type="project" value="TreeGrafter"/>
</dbReference>
<keyword evidence="11" id="KW-1185">Reference proteome</keyword>
<dbReference type="PANTHER" id="PTHR14211:SF7">
    <property type="entry name" value="RIBOSOME BIOGENESIS PROTEIN NOP53"/>
    <property type="match status" value="1"/>
</dbReference>
<dbReference type="Gene3D" id="3.30.310.10">
    <property type="entry name" value="TATA-Binding Protein"/>
    <property type="match status" value="1"/>
</dbReference>
<dbReference type="InterPro" id="IPR011687">
    <property type="entry name" value="Nop53/GLTSCR2"/>
</dbReference>
<feature type="transmembrane region" description="Helical" evidence="8">
    <location>
        <begin position="505"/>
        <end position="528"/>
    </location>
</feature>
<dbReference type="OrthoDB" id="5072at2759"/>
<feature type="region of interest" description="Disordered" evidence="7">
    <location>
        <begin position="197"/>
        <end position="239"/>
    </location>
</feature>
<keyword evidence="5" id="KW-0690">Ribosome biogenesis</keyword>
<dbReference type="InterPro" id="IPR015151">
    <property type="entry name" value="B-adaptin_app_sub_C"/>
</dbReference>
<dbReference type="EMBL" id="JNBS01000256">
    <property type="protein sequence ID" value="OQS07280.1"/>
    <property type="molecule type" value="Genomic_DNA"/>
</dbReference>
<comment type="subcellular location">
    <subcellularLocation>
        <location evidence="1">Nucleus</location>
        <location evidence="1">Nucleolus</location>
    </subcellularLocation>
    <subcellularLocation>
        <location evidence="2">Nucleus</location>
        <location evidence="2">Nucleoplasm</location>
    </subcellularLocation>
</comment>
<name>A0A1W0AB99_9STRA</name>
<evidence type="ECO:0000313" key="11">
    <source>
        <dbReference type="Proteomes" id="UP000243217"/>
    </source>
</evidence>
<dbReference type="Proteomes" id="UP000243217">
    <property type="component" value="Unassembled WGS sequence"/>
</dbReference>
<evidence type="ECO:0000256" key="6">
    <source>
        <dbReference type="ARBA" id="ARBA00023242"/>
    </source>
</evidence>
<evidence type="ECO:0000256" key="8">
    <source>
        <dbReference type="SAM" id="Phobius"/>
    </source>
</evidence>
<dbReference type="GO" id="GO:0016192">
    <property type="term" value="P:vesicle-mediated transport"/>
    <property type="evidence" value="ECO:0007669"/>
    <property type="project" value="InterPro"/>
</dbReference>
<evidence type="ECO:0000256" key="5">
    <source>
        <dbReference type="ARBA" id="ARBA00022517"/>
    </source>
</evidence>
<keyword evidence="6" id="KW-0539">Nucleus</keyword>
<evidence type="ECO:0000256" key="2">
    <source>
        <dbReference type="ARBA" id="ARBA00004642"/>
    </source>
</evidence>
<comment type="similarity">
    <text evidence="3">Belongs to the NOP53 family.</text>
</comment>
<dbReference type="AlphaFoldDB" id="A0A1W0AB99"/>
<dbReference type="GO" id="GO:0006886">
    <property type="term" value="P:intracellular protein transport"/>
    <property type="evidence" value="ECO:0007669"/>
    <property type="project" value="InterPro"/>
</dbReference>
<sequence length="758" mass="87077">MMVRKRKLQRIQEVGAEVEAVIEEKGEATKLQSYGDEHLFAIDTKGSKKAKKEKDPSVWSSKVVPKKAKAIENKVKQLSSNLVSKKPKKSNKMENVWGDDGNAITTTAKEEALDEFVKPAVIKKKAALVRPPSTKYKVKPVEVAAAGQSYHPEFESHQDVLAEAVAKKHEKKAIREANNAPLGKGLTEETKQYINNAASDEEDEEEAVDDEADNDEESTQKTKVQEKLTRSDRNRQARHKNLMKEIENRKANKKLLKQINTVNSITGELNKKEKLARKKKEIKKFLLEKKLEEEPEVLIGGKKQKLNRDTVVSLTEELSGNMRTLKPKGSVMQDRFDSLLQRNMIEIGKPKKHKKKQTKFIPKHNYKLFVYFNCSTLSFKMADSPRRSFKHGPSRRIVEVNYEEYHYNKNFILTKLRNRFLWISVLAILFGTIELVLYCIIRYAFVATNVLYRQPCIGIPLMSIYMIYWAACSVVCAHGFYMYFGWKKILECGTNAVMHSRFFEILGVGWTIIALYLLISKFSVFGFLDISVLGANAENIEYTVATSTLSLHLIFCPWLLRTVHTKTTQIDDIFASEFLGKTRFKRVDVAPMVDRLDDINSLPVDVPDNQPDQENEDHQSESHSSEEIQNAENAHNIQFSLDPKHKLKKSTFWDLWKKTDVSGSFSCNFKNTKSPSLKDVTNHLTKIGFHVVSHNESKDVMEIYFYGYPNGVDITFVAEFVFVYSRQFFQTTFKCEDKDLASDFVKLFQLQELMETME</sequence>
<dbReference type="GO" id="GO:0005654">
    <property type="term" value="C:nucleoplasm"/>
    <property type="evidence" value="ECO:0007669"/>
    <property type="project" value="UniProtKB-SubCell"/>
</dbReference>
<evidence type="ECO:0000256" key="4">
    <source>
        <dbReference type="ARBA" id="ARBA00018339"/>
    </source>
</evidence>
<dbReference type="GO" id="GO:0030131">
    <property type="term" value="C:clathrin adaptor complex"/>
    <property type="evidence" value="ECO:0007669"/>
    <property type="project" value="InterPro"/>
</dbReference>